<dbReference type="RefSeq" id="WP_176271745.1">
    <property type="nucleotide sequence ID" value="NZ_JABWTA010000001.1"/>
</dbReference>
<evidence type="ECO:0000313" key="3">
    <source>
        <dbReference type="Proteomes" id="UP000546031"/>
    </source>
</evidence>
<evidence type="ECO:0000256" key="1">
    <source>
        <dbReference type="SAM" id="Phobius"/>
    </source>
</evidence>
<organism evidence="2 3">
    <name type="scientific">Altererythrobacter lutimaris</name>
    <dbReference type="NCBI Taxonomy" id="2743979"/>
    <lineage>
        <taxon>Bacteria</taxon>
        <taxon>Pseudomonadati</taxon>
        <taxon>Pseudomonadota</taxon>
        <taxon>Alphaproteobacteria</taxon>
        <taxon>Sphingomonadales</taxon>
        <taxon>Erythrobacteraceae</taxon>
        <taxon>Altererythrobacter</taxon>
    </lineage>
</organism>
<proteinExistence type="predicted"/>
<accession>A0A850H6C1</accession>
<feature type="transmembrane region" description="Helical" evidence="1">
    <location>
        <begin position="162"/>
        <end position="186"/>
    </location>
</feature>
<name>A0A850H6C1_9SPHN</name>
<evidence type="ECO:0000313" key="2">
    <source>
        <dbReference type="EMBL" id="NVE93373.1"/>
    </source>
</evidence>
<gene>
    <name evidence="2" type="ORF">HUO12_00515</name>
</gene>
<dbReference type="AlphaFoldDB" id="A0A850H6C1"/>
<dbReference type="Proteomes" id="UP000546031">
    <property type="component" value="Unassembled WGS sequence"/>
</dbReference>
<keyword evidence="1" id="KW-0812">Transmembrane</keyword>
<keyword evidence="3" id="KW-1185">Reference proteome</keyword>
<dbReference type="EMBL" id="JABWTA010000001">
    <property type="protein sequence ID" value="NVE93373.1"/>
    <property type="molecule type" value="Genomic_DNA"/>
</dbReference>
<protein>
    <submittedName>
        <fullName evidence="2">Uncharacterized protein</fullName>
    </submittedName>
</protein>
<sequence length="191" mass="21242">MLELITNNLAESVSIGTVILGFALERIFRLKAKLFYSIRHASSYPVEEPLHDKDGKVIQKMQVVHTASIVAENTGLQPATDVEFTFNWKPPIFTVYPGRAFEASTTGMGRWSLTLPSLAPKEVFVIEIMSINQELPMLTAVRSREVEGKAIAMIPQRAVSPWLVRLEIMLSLIGIGTCMYFLASFIEAILG</sequence>
<comment type="caution">
    <text evidence="2">The sequence shown here is derived from an EMBL/GenBank/DDBJ whole genome shotgun (WGS) entry which is preliminary data.</text>
</comment>
<keyword evidence="1" id="KW-0472">Membrane</keyword>
<keyword evidence="1" id="KW-1133">Transmembrane helix</keyword>
<reference evidence="2 3" key="1">
    <citation type="submission" date="2020-06" db="EMBL/GenBank/DDBJ databases">
        <title>Altererythrobacter lutimaris sp. nov., a marine bacterium isolated from a tidal flat.</title>
        <authorList>
            <person name="Kim D."/>
            <person name="Yoo Y."/>
            <person name="Kim J.-J."/>
        </authorList>
    </citation>
    <scope>NUCLEOTIDE SEQUENCE [LARGE SCALE GENOMIC DNA]</scope>
    <source>
        <strain evidence="2 3">JGD-16</strain>
    </source>
</reference>